<organism evidence="1">
    <name type="scientific">Zea mays</name>
    <name type="common">Maize</name>
    <dbReference type="NCBI Taxonomy" id="4577"/>
    <lineage>
        <taxon>Eukaryota</taxon>
        <taxon>Viridiplantae</taxon>
        <taxon>Streptophyta</taxon>
        <taxon>Embryophyta</taxon>
        <taxon>Tracheophyta</taxon>
        <taxon>Spermatophyta</taxon>
        <taxon>Magnoliopsida</taxon>
        <taxon>Liliopsida</taxon>
        <taxon>Poales</taxon>
        <taxon>Poaceae</taxon>
        <taxon>PACMAD clade</taxon>
        <taxon>Panicoideae</taxon>
        <taxon>Andropogonodae</taxon>
        <taxon>Andropogoneae</taxon>
        <taxon>Tripsacinae</taxon>
        <taxon>Zea</taxon>
    </lineage>
</organism>
<reference evidence="1" key="1">
    <citation type="journal article" date="2009" name="PLoS Genet.">
        <title>Sequencing, mapping, and analysis of 27,455 maize full-length cDNAs.</title>
        <authorList>
            <person name="Soderlund C."/>
            <person name="Descour A."/>
            <person name="Kudrna D."/>
            <person name="Bomhoff M."/>
            <person name="Boyd L."/>
            <person name="Currie J."/>
            <person name="Angelova A."/>
            <person name="Collura K."/>
            <person name="Wissotski M."/>
            <person name="Ashley E."/>
            <person name="Morrow D."/>
            <person name="Fernandes J."/>
            <person name="Walbot V."/>
            <person name="Yu Y."/>
        </authorList>
    </citation>
    <scope>NUCLEOTIDE SEQUENCE</scope>
    <source>
        <strain evidence="1">B73</strain>
    </source>
</reference>
<sequence>MHAIVSCIRSSLYLKPYIL</sequence>
<evidence type="ECO:0000313" key="1">
    <source>
        <dbReference type="EMBL" id="ACR35346.1"/>
    </source>
</evidence>
<proteinExistence type="evidence at transcript level"/>
<name>C4J2E6_MAIZE</name>
<dbReference type="EMBL" id="BT084993">
    <property type="protein sequence ID" value="ACR35346.1"/>
    <property type="molecule type" value="mRNA"/>
</dbReference>
<protein>
    <submittedName>
        <fullName evidence="1">Uncharacterized protein</fullName>
    </submittedName>
</protein>
<dbReference type="AlphaFoldDB" id="C4J2E6"/>
<accession>C4J2E6</accession>
<reference evidence="1" key="2">
    <citation type="submission" date="2012-06" db="EMBL/GenBank/DDBJ databases">
        <authorList>
            <person name="Yu Y."/>
            <person name="Currie J."/>
            <person name="Lomeli R."/>
            <person name="Angelova A."/>
            <person name="Collura K."/>
            <person name="Wissotski M."/>
            <person name="Campos D."/>
            <person name="Kudrna D."/>
            <person name="Golser W."/>
            <person name="Ashely E."/>
            <person name="Descour A."/>
            <person name="Fernandes J."/>
            <person name="Soderlund C."/>
            <person name="Walbot V."/>
        </authorList>
    </citation>
    <scope>NUCLEOTIDE SEQUENCE</scope>
    <source>
        <strain evidence="1">B73</strain>
    </source>
</reference>